<dbReference type="InterPro" id="IPR016187">
    <property type="entry name" value="CTDL_fold"/>
</dbReference>
<dbReference type="Proteomes" id="UP000683360">
    <property type="component" value="Unassembled WGS sequence"/>
</dbReference>
<reference evidence="3" key="1">
    <citation type="submission" date="2021-03" db="EMBL/GenBank/DDBJ databases">
        <authorList>
            <person name="Bekaert M."/>
        </authorList>
    </citation>
    <scope>NUCLEOTIDE SEQUENCE</scope>
</reference>
<name>A0A8S3QC30_MYTED</name>
<dbReference type="PANTHER" id="PTHR22803">
    <property type="entry name" value="MANNOSE, PHOSPHOLIPASE, LECTIN RECEPTOR RELATED"/>
    <property type="match status" value="1"/>
</dbReference>
<dbReference type="InterPro" id="IPR050111">
    <property type="entry name" value="C-type_lectin/snaclec_domain"/>
</dbReference>
<comment type="caution">
    <text evidence="3">The sequence shown here is derived from an EMBL/GenBank/DDBJ whole genome shotgun (WGS) entry which is preliminary data.</text>
</comment>
<dbReference type="Pfam" id="PF00059">
    <property type="entry name" value="Lectin_C"/>
    <property type="match status" value="1"/>
</dbReference>
<sequence length="167" mass="18956">MDDRRKNYDVNDRTFHYTWIGASDLAKEGNWLWVTGKPVGVYTNWRGPGPNNGNNGSHTEDCMEWSFGGWNDSHCAGHLNFVCEIESNETYNGRRSSIFNALVSLRSNTQRNAIIYIGAVTRIRTWVVAREDGLIRSAVIKTDTGITNRPIVKLYPLEIRSTNDDSE</sequence>
<dbReference type="CDD" id="cd00037">
    <property type="entry name" value="CLECT"/>
    <property type="match status" value="1"/>
</dbReference>
<feature type="domain" description="C-type lectin" evidence="2">
    <location>
        <begin position="17"/>
        <end position="84"/>
    </location>
</feature>
<dbReference type="SUPFAM" id="SSF56436">
    <property type="entry name" value="C-type lectin-like"/>
    <property type="match status" value="1"/>
</dbReference>
<evidence type="ECO:0000256" key="1">
    <source>
        <dbReference type="ARBA" id="ARBA00023157"/>
    </source>
</evidence>
<dbReference type="EMBL" id="CAJPWZ010000471">
    <property type="protein sequence ID" value="CAG2194211.1"/>
    <property type="molecule type" value="Genomic_DNA"/>
</dbReference>
<dbReference type="PROSITE" id="PS00615">
    <property type="entry name" value="C_TYPE_LECTIN_1"/>
    <property type="match status" value="1"/>
</dbReference>
<keyword evidence="1" id="KW-1015">Disulfide bond</keyword>
<gene>
    <name evidence="3" type="ORF">MEDL_9226</name>
</gene>
<dbReference type="OrthoDB" id="6038959at2759"/>
<dbReference type="InterPro" id="IPR001304">
    <property type="entry name" value="C-type_lectin-like"/>
</dbReference>
<dbReference type="InterPro" id="IPR018378">
    <property type="entry name" value="C-type_lectin_CS"/>
</dbReference>
<evidence type="ECO:0000313" key="4">
    <source>
        <dbReference type="Proteomes" id="UP000683360"/>
    </source>
</evidence>
<dbReference type="PROSITE" id="PS50041">
    <property type="entry name" value="C_TYPE_LECTIN_2"/>
    <property type="match status" value="1"/>
</dbReference>
<keyword evidence="4" id="KW-1185">Reference proteome</keyword>
<protein>
    <recommendedName>
        <fullName evidence="2">C-type lectin domain-containing protein</fullName>
    </recommendedName>
</protein>
<dbReference type="AlphaFoldDB" id="A0A8S3QC30"/>
<accession>A0A8S3QC30</accession>
<evidence type="ECO:0000313" key="3">
    <source>
        <dbReference type="EMBL" id="CAG2194211.1"/>
    </source>
</evidence>
<dbReference type="Gene3D" id="3.10.100.10">
    <property type="entry name" value="Mannose-Binding Protein A, subunit A"/>
    <property type="match status" value="1"/>
</dbReference>
<dbReference type="InterPro" id="IPR016186">
    <property type="entry name" value="C-type_lectin-like/link_sf"/>
</dbReference>
<proteinExistence type="predicted"/>
<evidence type="ECO:0000259" key="2">
    <source>
        <dbReference type="PROSITE" id="PS50041"/>
    </source>
</evidence>
<organism evidence="3 4">
    <name type="scientific">Mytilus edulis</name>
    <name type="common">Blue mussel</name>
    <dbReference type="NCBI Taxonomy" id="6550"/>
    <lineage>
        <taxon>Eukaryota</taxon>
        <taxon>Metazoa</taxon>
        <taxon>Spiralia</taxon>
        <taxon>Lophotrochozoa</taxon>
        <taxon>Mollusca</taxon>
        <taxon>Bivalvia</taxon>
        <taxon>Autobranchia</taxon>
        <taxon>Pteriomorphia</taxon>
        <taxon>Mytilida</taxon>
        <taxon>Mytiloidea</taxon>
        <taxon>Mytilidae</taxon>
        <taxon>Mytilinae</taxon>
        <taxon>Mytilus</taxon>
    </lineage>
</organism>